<gene>
    <name evidence="2" type="ORF">T1815_03551</name>
</gene>
<evidence type="ECO:0000313" key="3">
    <source>
        <dbReference type="Proteomes" id="UP000049472"/>
    </source>
</evidence>
<dbReference type="RefSeq" id="WP_055060922.1">
    <property type="nucleotide sequence ID" value="NZ_CVRQ01000005.1"/>
</dbReference>
<feature type="domain" description="Glycosyltransferase 2-like" evidence="1">
    <location>
        <begin position="14"/>
        <end position="143"/>
    </location>
</feature>
<evidence type="ECO:0000259" key="1">
    <source>
        <dbReference type="Pfam" id="PF00535"/>
    </source>
</evidence>
<dbReference type="InterPro" id="IPR050834">
    <property type="entry name" value="Glycosyltransf_2"/>
</dbReference>
<sequence length="305" mass="34026">MNINNNCFNLDVDAVITSYNQGTMILEAVQSLCNQTVLPKRIIIVDDGTTDTYSIEILNAIGNDSELSVPVKMVFQENKGVSAARNTGINQAQSSLVLILDGDDKLEAKFIENVGRLLYDNPQMVIASSWMRTFGVLDAIIRPTGGNIVSFLSHNCCPATHILRRKFYEQCGGYDESMRSGFEDWDFFLSMLETTPEALAGIVEKPLINYRTASASTNIKSMNKRLELMRYIIEKHNNSYRDNITNVLLDIEAISNSRLFGWENEIIHSIKNNQELSDSANDFIKNPSYGDGGMASAVRIVSISK</sequence>
<dbReference type="AlphaFoldDB" id="A0A0M6WCQ8"/>
<dbReference type="PANTHER" id="PTHR43685">
    <property type="entry name" value="GLYCOSYLTRANSFERASE"/>
    <property type="match status" value="1"/>
</dbReference>
<keyword evidence="3" id="KW-1185">Reference proteome</keyword>
<dbReference type="InterPro" id="IPR029044">
    <property type="entry name" value="Nucleotide-diphossugar_trans"/>
</dbReference>
<dbReference type="SUPFAM" id="SSF53448">
    <property type="entry name" value="Nucleotide-diphospho-sugar transferases"/>
    <property type="match status" value="1"/>
</dbReference>
<proteinExistence type="predicted"/>
<evidence type="ECO:0000313" key="2">
    <source>
        <dbReference type="EMBL" id="CRL32418.1"/>
    </source>
</evidence>
<dbReference type="Pfam" id="PF00535">
    <property type="entry name" value="Glycos_transf_2"/>
    <property type="match status" value="1"/>
</dbReference>
<organism evidence="2 3">
    <name type="scientific">Agathobacter rectalis</name>
    <dbReference type="NCBI Taxonomy" id="39491"/>
    <lineage>
        <taxon>Bacteria</taxon>
        <taxon>Bacillati</taxon>
        <taxon>Bacillota</taxon>
        <taxon>Clostridia</taxon>
        <taxon>Lachnospirales</taxon>
        <taxon>Lachnospiraceae</taxon>
        <taxon>Agathobacter</taxon>
    </lineage>
</organism>
<dbReference type="PANTHER" id="PTHR43685:SF2">
    <property type="entry name" value="GLYCOSYLTRANSFERASE 2-LIKE DOMAIN-CONTAINING PROTEIN"/>
    <property type="match status" value="1"/>
</dbReference>
<dbReference type="EMBL" id="CVRQ01000005">
    <property type="protein sequence ID" value="CRL32418.1"/>
    <property type="molecule type" value="Genomic_DNA"/>
</dbReference>
<dbReference type="CDD" id="cd00761">
    <property type="entry name" value="Glyco_tranf_GTA_type"/>
    <property type="match status" value="1"/>
</dbReference>
<reference evidence="3" key="1">
    <citation type="submission" date="2015-05" db="EMBL/GenBank/DDBJ databases">
        <authorList>
            <consortium name="Pathogen Informatics"/>
        </authorList>
    </citation>
    <scope>NUCLEOTIDE SEQUENCE [LARGE SCALE GENOMIC DNA]</scope>
    <source>
        <strain evidence="3">T1-815</strain>
    </source>
</reference>
<dbReference type="Gene3D" id="3.90.550.10">
    <property type="entry name" value="Spore Coat Polysaccharide Biosynthesis Protein SpsA, Chain A"/>
    <property type="match status" value="1"/>
</dbReference>
<protein>
    <recommendedName>
        <fullName evidence="1">Glycosyltransferase 2-like domain-containing protein</fullName>
    </recommendedName>
</protein>
<dbReference type="InterPro" id="IPR001173">
    <property type="entry name" value="Glyco_trans_2-like"/>
</dbReference>
<accession>A0A0M6WCQ8</accession>
<dbReference type="Proteomes" id="UP000049472">
    <property type="component" value="Unassembled WGS sequence"/>
</dbReference>
<name>A0A0M6WCQ8_9FIRM</name>